<protein>
    <recommendedName>
        <fullName evidence="3">RiboL-PSP-HEPN domain-containing protein</fullName>
    </recommendedName>
</protein>
<dbReference type="Proteomes" id="UP000094501">
    <property type="component" value="Unassembled WGS sequence"/>
</dbReference>
<dbReference type="OrthoDB" id="244835at2"/>
<dbReference type="EMBL" id="LPWG01000011">
    <property type="protein sequence ID" value="ODR99151.1"/>
    <property type="molecule type" value="Genomic_DNA"/>
</dbReference>
<reference evidence="1 2" key="1">
    <citation type="journal article" date="2016" name="Environ. Microbiol.">
        <title>New Methyloceanibacter diversity from North Sea sediments includes methanotroph containing solely the soluble methane monooxygenase.</title>
        <authorList>
            <person name="Vekeman B."/>
            <person name="Kerckhof F.M."/>
            <person name="Cremers G."/>
            <person name="de Vos P."/>
            <person name="Vandamme P."/>
            <person name="Boon N."/>
            <person name="Op den Camp H.J."/>
            <person name="Heylen K."/>
        </authorList>
    </citation>
    <scope>NUCLEOTIDE SEQUENCE [LARGE SCALE GENOMIC DNA]</scope>
    <source>
        <strain evidence="1 2">R-67174</strain>
    </source>
</reference>
<dbReference type="AlphaFoldDB" id="A0A1E3W0W4"/>
<evidence type="ECO:0000313" key="1">
    <source>
        <dbReference type="EMBL" id="ODR99151.1"/>
    </source>
</evidence>
<evidence type="ECO:0000313" key="2">
    <source>
        <dbReference type="Proteomes" id="UP000094501"/>
    </source>
</evidence>
<proteinExistence type="predicted"/>
<comment type="caution">
    <text evidence="1">The sequence shown here is derived from an EMBL/GenBank/DDBJ whole genome shotgun (WGS) entry which is preliminary data.</text>
</comment>
<keyword evidence="2" id="KW-1185">Reference proteome</keyword>
<sequence>MEDTENDEPLKTELEESTFREFSNRFVLPRDDLWAEFDGALERAPADYRGAAIVFKGNIDSALTVVTIPFTMTYSEFVQSRFQALHMAEKIRALKPFEKPTADDDREAYSTASQRIDQELKTPKFISHLTDMVVQRLVDRSEGGDLKTASHELLLETIVMVWGALETLISGTLRVVLNKDPVIAARLLEDDRTKKHFPSKGISIDSLLSHDFNVAESMGDLLLRDRHFDSLPVIRDMLDVVLPDKGLRDALGSDELWLFWQRRHLIVHRRGHIDEAYLSKTSDKAAVGSRLSLSSRYVDSSLELAVATAAKLLKALSDKYGTSKR</sequence>
<evidence type="ECO:0008006" key="3">
    <source>
        <dbReference type="Google" id="ProtNLM"/>
    </source>
</evidence>
<organism evidence="1 2">
    <name type="scientific">Methyloceanibacter methanicus</name>
    <dbReference type="NCBI Taxonomy" id="1774968"/>
    <lineage>
        <taxon>Bacteria</taxon>
        <taxon>Pseudomonadati</taxon>
        <taxon>Pseudomonadota</taxon>
        <taxon>Alphaproteobacteria</taxon>
        <taxon>Hyphomicrobiales</taxon>
        <taxon>Hyphomicrobiaceae</taxon>
        <taxon>Methyloceanibacter</taxon>
    </lineage>
</organism>
<dbReference type="STRING" id="1774968.AUC68_03735"/>
<accession>A0A1E3W0W4</accession>
<gene>
    <name evidence="1" type="ORF">AUC68_03735</name>
</gene>
<name>A0A1E3W0W4_9HYPH</name>
<dbReference type="RefSeq" id="WP_069437092.1">
    <property type="nucleotide sequence ID" value="NZ_LPWG01000011.1"/>
</dbReference>